<evidence type="ECO:0000256" key="1">
    <source>
        <dbReference type="SAM" id="MobiDB-lite"/>
    </source>
</evidence>
<keyword evidence="3" id="KW-1185">Reference proteome</keyword>
<dbReference type="AlphaFoldDB" id="A0A0N7KEU8"/>
<keyword evidence="4 5" id="KW-1267">Proteomics identification</keyword>
<sequence length="469" mass="52959">CKGWNSASIFIYESDEEIQCLLDWLRDYDPREKELKDSILQWQRHFCHQSSSPLVDPPISGPKGEQLMELPNTKAAVILEQKYGLQLDQDTSDLPKKRGKKIKLSSEDRTYRCDCLEPVWPSRYHCLTCHETYLISTEFEGHNDGKCSKIHQSPDESRENDEPKVKVTKSDTKEKDSLECSSVIEPSSDRKLMQCPYDFEEICRKFVTNDSNKETVKQIGLNGSNGVPSFVPSPAFFLEPAIVQSQNRKDDELKDWTSSLEECNAMSAQKLVQEVSKSGQSCPGNVGDEKVQKSKKPTPDNTSGEEAHSTTGKPTRLLAVNGGLVPESSLRPLIGRNSHILKQQKINLLDIEAALPEEALRASKCQQIRRRSWRAFVKDAESISQMVLAANLLEGMIKAEFLKNDWWYWSSFTAAMKTSTVSSLALRVYTLDDCIIYSKDQVPSVEPADNTRSGNRGGRRRRELESLAS</sequence>
<feature type="compositionally biased region" description="Polar residues" evidence="1">
    <location>
        <begin position="299"/>
        <end position="313"/>
    </location>
</feature>
<evidence type="ECO:0000313" key="3">
    <source>
        <dbReference type="Proteomes" id="UP000059680"/>
    </source>
</evidence>
<reference evidence="2 3" key="2">
    <citation type="journal article" date="2013" name="Plant Cell Physiol.">
        <title>Rice Annotation Project Database (RAP-DB): an integrative and interactive database for rice genomics.</title>
        <authorList>
            <person name="Sakai H."/>
            <person name="Lee S.S."/>
            <person name="Tanaka T."/>
            <person name="Numa H."/>
            <person name="Kim J."/>
            <person name="Kawahara Y."/>
            <person name="Wakimoto H."/>
            <person name="Yang C.C."/>
            <person name="Iwamoto M."/>
            <person name="Abe T."/>
            <person name="Yamada Y."/>
            <person name="Muto A."/>
            <person name="Inokuchi H."/>
            <person name="Ikemura T."/>
            <person name="Matsumoto T."/>
            <person name="Sasaki T."/>
            <person name="Itoh T."/>
        </authorList>
    </citation>
    <scope>NUCLEOTIDE SEQUENCE [LARGE SCALE GENOMIC DNA]</scope>
    <source>
        <strain evidence="3">cv. Nipponbare</strain>
    </source>
</reference>
<evidence type="ECO:0000313" key="2">
    <source>
        <dbReference type="EMBL" id="BAS77417.1"/>
    </source>
</evidence>
<reference evidence="2 3" key="3">
    <citation type="journal article" date="2013" name="Rice">
        <title>Improvement of the Oryza sativa Nipponbare reference genome using next generation sequence and optical map data.</title>
        <authorList>
            <person name="Kawahara Y."/>
            <person name="de la Bastide M."/>
            <person name="Hamilton J.P."/>
            <person name="Kanamori H."/>
            <person name="McCombie W.R."/>
            <person name="Ouyang S."/>
            <person name="Schwartz D.C."/>
            <person name="Tanaka T."/>
            <person name="Wu J."/>
            <person name="Zhou S."/>
            <person name="Childs K.L."/>
            <person name="Davidson R.M."/>
            <person name="Lin H."/>
            <person name="Quesada-Ocampo L."/>
            <person name="Vaillancourt B."/>
            <person name="Sakai H."/>
            <person name="Lee S.S."/>
            <person name="Kim J."/>
            <person name="Numa H."/>
            <person name="Itoh T."/>
            <person name="Buell C.R."/>
            <person name="Matsumoto T."/>
        </authorList>
    </citation>
    <scope>NUCLEOTIDE SEQUENCE [LARGE SCALE GENOMIC DNA]</scope>
    <source>
        <strain evidence="3">cv. Nipponbare</strain>
    </source>
</reference>
<name>A0A0N7KEU8_ORYSJ</name>
<feature type="non-terminal residue" evidence="2">
    <location>
        <position position="1"/>
    </location>
</feature>
<proteinExistence type="evidence at protein level"/>
<reference evidence="3" key="1">
    <citation type="journal article" date="2005" name="Nature">
        <title>The map-based sequence of the rice genome.</title>
        <authorList>
            <consortium name="International rice genome sequencing project (IRGSP)"/>
            <person name="Matsumoto T."/>
            <person name="Wu J."/>
            <person name="Kanamori H."/>
            <person name="Katayose Y."/>
            <person name="Fujisawa M."/>
            <person name="Namiki N."/>
            <person name="Mizuno H."/>
            <person name="Yamamoto K."/>
            <person name="Antonio B.A."/>
            <person name="Baba T."/>
            <person name="Sakata K."/>
            <person name="Nagamura Y."/>
            <person name="Aoki H."/>
            <person name="Arikawa K."/>
            <person name="Arita K."/>
            <person name="Bito T."/>
            <person name="Chiden Y."/>
            <person name="Fujitsuka N."/>
            <person name="Fukunaka R."/>
            <person name="Hamada M."/>
            <person name="Harada C."/>
            <person name="Hayashi A."/>
            <person name="Hijishita S."/>
            <person name="Honda M."/>
            <person name="Hosokawa S."/>
            <person name="Ichikawa Y."/>
            <person name="Idonuma A."/>
            <person name="Iijima M."/>
            <person name="Ikeda M."/>
            <person name="Ikeno M."/>
            <person name="Ito K."/>
            <person name="Ito S."/>
            <person name="Ito T."/>
            <person name="Ito Y."/>
            <person name="Ito Y."/>
            <person name="Iwabuchi A."/>
            <person name="Kamiya K."/>
            <person name="Karasawa W."/>
            <person name="Kurita K."/>
            <person name="Katagiri S."/>
            <person name="Kikuta A."/>
            <person name="Kobayashi H."/>
            <person name="Kobayashi N."/>
            <person name="Machita K."/>
            <person name="Maehara T."/>
            <person name="Masukawa M."/>
            <person name="Mizubayashi T."/>
            <person name="Mukai Y."/>
            <person name="Nagasaki H."/>
            <person name="Nagata Y."/>
            <person name="Naito S."/>
            <person name="Nakashima M."/>
            <person name="Nakama Y."/>
            <person name="Nakamichi Y."/>
            <person name="Nakamura M."/>
            <person name="Meguro A."/>
            <person name="Negishi M."/>
            <person name="Ohta I."/>
            <person name="Ohta T."/>
            <person name="Okamoto M."/>
            <person name="Ono N."/>
            <person name="Saji S."/>
            <person name="Sakaguchi M."/>
            <person name="Sakai K."/>
            <person name="Shibata M."/>
            <person name="Shimokawa T."/>
            <person name="Song J."/>
            <person name="Takazaki Y."/>
            <person name="Terasawa K."/>
            <person name="Tsugane M."/>
            <person name="Tsuji K."/>
            <person name="Ueda S."/>
            <person name="Waki K."/>
            <person name="Yamagata H."/>
            <person name="Yamamoto M."/>
            <person name="Yamamoto S."/>
            <person name="Yamane H."/>
            <person name="Yoshiki S."/>
            <person name="Yoshihara R."/>
            <person name="Yukawa K."/>
            <person name="Zhong H."/>
            <person name="Yano M."/>
            <person name="Yuan Q."/>
            <person name="Ouyang S."/>
            <person name="Liu J."/>
            <person name="Jones K.M."/>
            <person name="Gansberger K."/>
            <person name="Moffat K."/>
            <person name="Hill J."/>
            <person name="Bera J."/>
            <person name="Fadrosh D."/>
            <person name="Jin S."/>
            <person name="Johri S."/>
            <person name="Kim M."/>
            <person name="Overton L."/>
            <person name="Reardon M."/>
            <person name="Tsitrin T."/>
            <person name="Vuong H."/>
            <person name="Weaver B."/>
            <person name="Ciecko A."/>
            <person name="Tallon L."/>
            <person name="Jackson J."/>
            <person name="Pai G."/>
            <person name="Aken S.V."/>
            <person name="Utterback T."/>
            <person name="Reidmuller S."/>
            <person name="Feldblyum T."/>
            <person name="Hsiao J."/>
            <person name="Zismann V."/>
            <person name="Iobst S."/>
            <person name="de Vazeille A.R."/>
            <person name="Buell C.R."/>
            <person name="Ying K."/>
            <person name="Li Y."/>
            <person name="Lu T."/>
            <person name="Huang Y."/>
            <person name="Zhao Q."/>
            <person name="Feng Q."/>
            <person name="Zhang L."/>
            <person name="Zhu J."/>
            <person name="Weng Q."/>
            <person name="Mu J."/>
            <person name="Lu Y."/>
            <person name="Fan D."/>
            <person name="Liu Y."/>
            <person name="Guan J."/>
            <person name="Zhang Y."/>
            <person name="Yu S."/>
            <person name="Liu X."/>
            <person name="Zhang Y."/>
            <person name="Hong G."/>
            <person name="Han B."/>
            <person name="Choisne N."/>
            <person name="Demange N."/>
            <person name="Orjeda G."/>
            <person name="Samain S."/>
            <person name="Cattolico L."/>
            <person name="Pelletier E."/>
            <person name="Couloux A."/>
            <person name="Segurens B."/>
            <person name="Wincker P."/>
            <person name="D'Hont A."/>
            <person name="Scarpelli C."/>
            <person name="Weissenbach J."/>
            <person name="Salanoubat M."/>
            <person name="Quetier F."/>
            <person name="Yu Y."/>
            <person name="Kim H.R."/>
            <person name="Rambo T."/>
            <person name="Currie J."/>
            <person name="Collura K."/>
            <person name="Luo M."/>
            <person name="Yang T."/>
            <person name="Ammiraju J.S.S."/>
            <person name="Engler F."/>
            <person name="Soderlund C."/>
            <person name="Wing R.A."/>
            <person name="Palmer L.E."/>
            <person name="de la Bastide M."/>
            <person name="Spiegel L."/>
            <person name="Nascimento L."/>
            <person name="Zutavern T."/>
            <person name="O'Shaughnessy A."/>
            <person name="Dike S."/>
            <person name="Dedhia N."/>
            <person name="Preston R."/>
            <person name="Balija V."/>
            <person name="McCombie W.R."/>
            <person name="Chow T."/>
            <person name="Chen H."/>
            <person name="Chung M."/>
            <person name="Chen C."/>
            <person name="Shaw J."/>
            <person name="Wu H."/>
            <person name="Hsiao K."/>
            <person name="Chao Y."/>
            <person name="Chu M."/>
            <person name="Cheng C."/>
            <person name="Hour A."/>
            <person name="Lee P."/>
            <person name="Lin S."/>
            <person name="Lin Y."/>
            <person name="Liou J."/>
            <person name="Liu S."/>
            <person name="Hsing Y."/>
            <person name="Raghuvanshi S."/>
            <person name="Mohanty A."/>
            <person name="Bharti A.K."/>
            <person name="Gaur A."/>
            <person name="Gupta V."/>
            <person name="Kumar D."/>
            <person name="Ravi V."/>
            <person name="Vij S."/>
            <person name="Kapur A."/>
            <person name="Khurana P."/>
            <person name="Khurana P."/>
            <person name="Khurana J.P."/>
            <person name="Tyagi A.K."/>
            <person name="Gaikwad K."/>
            <person name="Singh A."/>
            <person name="Dalal V."/>
            <person name="Srivastava S."/>
            <person name="Dixit A."/>
            <person name="Pal A.K."/>
            <person name="Ghazi I.A."/>
            <person name="Yadav M."/>
            <person name="Pandit A."/>
            <person name="Bhargava A."/>
            <person name="Sureshbabu K."/>
            <person name="Batra K."/>
            <person name="Sharma T.R."/>
            <person name="Mohapatra T."/>
            <person name="Singh N.K."/>
            <person name="Messing J."/>
            <person name="Nelson A.B."/>
            <person name="Fuks G."/>
            <person name="Kavchok S."/>
            <person name="Keizer G."/>
            <person name="Linton E."/>
            <person name="Llaca V."/>
            <person name="Song R."/>
            <person name="Tanyolac B."/>
            <person name="Young S."/>
            <person name="Ho-Il K."/>
            <person name="Hahn J.H."/>
            <person name="Sangsakoo G."/>
            <person name="Vanavichit A."/>
            <person name="de Mattos Luiz.A.T."/>
            <person name="Zimmer P.D."/>
            <person name="Malone G."/>
            <person name="Dellagostin O."/>
            <person name="de Oliveira A.C."/>
            <person name="Bevan M."/>
            <person name="Bancroft I."/>
            <person name="Minx P."/>
            <person name="Cordum H."/>
            <person name="Wilson R."/>
            <person name="Cheng Z."/>
            <person name="Jin W."/>
            <person name="Jiang J."/>
            <person name="Leong S.A."/>
            <person name="Iwama H."/>
            <person name="Gojobori T."/>
            <person name="Itoh T."/>
            <person name="Niimura Y."/>
            <person name="Fujii Y."/>
            <person name="Habara T."/>
            <person name="Sakai H."/>
            <person name="Sato Y."/>
            <person name="Wilson G."/>
            <person name="Kumar K."/>
            <person name="McCouch S."/>
            <person name="Juretic N."/>
            <person name="Hoen D."/>
            <person name="Wright S."/>
            <person name="Bruskiewich R."/>
            <person name="Bureau T."/>
            <person name="Miyao A."/>
            <person name="Hirochika H."/>
            <person name="Nishikawa T."/>
            <person name="Kadowaki K."/>
            <person name="Sugiura M."/>
            <person name="Burr B."/>
            <person name="Sasaki T."/>
        </authorList>
    </citation>
    <scope>NUCLEOTIDE SEQUENCE [LARGE SCALE GENOMIC DNA]</scope>
    <source>
        <strain evidence="3">cv. Nipponbare</strain>
    </source>
</reference>
<feature type="region of interest" description="Disordered" evidence="1">
    <location>
        <begin position="444"/>
        <end position="469"/>
    </location>
</feature>
<dbReference type="Proteomes" id="UP000059680">
    <property type="component" value="Chromosome 2"/>
</dbReference>
<dbReference type="PANTHER" id="PTHR47162">
    <property type="entry name" value="OS02G0192300 PROTEIN"/>
    <property type="match status" value="1"/>
</dbReference>
<dbReference type="ExpressionAtlas" id="A0A0N7KEU8">
    <property type="expression patterns" value="baseline and differential"/>
</dbReference>
<dbReference type="PANTHER" id="PTHR47162:SF10">
    <property type="entry name" value="METHYL-CPG-BINDING DOMAIN-CONTAINING PROTEIN 9 ISOFORM X1"/>
    <property type="match status" value="1"/>
</dbReference>
<gene>
    <name evidence="2" type="ordered locus">Os02g0192400</name>
    <name evidence="2" type="ORF">OSNPB_020192400</name>
</gene>
<feature type="region of interest" description="Disordered" evidence="1">
    <location>
        <begin position="144"/>
        <end position="173"/>
    </location>
</feature>
<accession>A0A0N7KEU8</accession>
<feature type="region of interest" description="Disordered" evidence="1">
    <location>
        <begin position="274"/>
        <end position="316"/>
    </location>
</feature>
<protein>
    <submittedName>
        <fullName evidence="2">Os02g0192400 protein</fullName>
    </submittedName>
</protein>
<organism evidence="2 3">
    <name type="scientific">Oryza sativa subsp. japonica</name>
    <name type="common">Rice</name>
    <dbReference type="NCBI Taxonomy" id="39947"/>
    <lineage>
        <taxon>Eukaryota</taxon>
        <taxon>Viridiplantae</taxon>
        <taxon>Streptophyta</taxon>
        <taxon>Embryophyta</taxon>
        <taxon>Tracheophyta</taxon>
        <taxon>Spermatophyta</taxon>
        <taxon>Magnoliopsida</taxon>
        <taxon>Liliopsida</taxon>
        <taxon>Poales</taxon>
        <taxon>Poaceae</taxon>
        <taxon>BOP clade</taxon>
        <taxon>Oryzoideae</taxon>
        <taxon>Oryzeae</taxon>
        <taxon>Oryzinae</taxon>
        <taxon>Oryza</taxon>
        <taxon>Oryza sativa</taxon>
    </lineage>
</organism>
<dbReference type="Gramene" id="Os02t0192400-02">
    <property type="protein sequence ID" value="Os02t0192400-02"/>
    <property type="gene ID" value="Os02g0192400"/>
</dbReference>
<dbReference type="EMBL" id="AP014958">
    <property type="protein sequence ID" value="BAS77417.1"/>
    <property type="molecule type" value="Genomic_DNA"/>
</dbReference>
<evidence type="ECO:0007829" key="5">
    <source>
        <dbReference type="ProteomicsDB" id="A0A0N7KEU8"/>
    </source>
</evidence>
<evidence type="ECO:0007829" key="4">
    <source>
        <dbReference type="PeptideAtlas" id="A0A0N7KEU8"/>
    </source>
</evidence>